<dbReference type="EMBL" id="VIWZ01000001">
    <property type="protein sequence ID" value="TWG20429.1"/>
    <property type="molecule type" value="Genomic_DNA"/>
</dbReference>
<dbReference type="GeneID" id="300132110"/>
<name>A0A561W9B2_9ACTN</name>
<comment type="caution">
    <text evidence="1">The sequence shown here is derived from an EMBL/GenBank/DDBJ whole genome shotgun (WGS) entry which is preliminary data.</text>
</comment>
<evidence type="ECO:0000313" key="1">
    <source>
        <dbReference type="EMBL" id="TWG20429.1"/>
    </source>
</evidence>
<keyword evidence="2" id="KW-1185">Reference proteome</keyword>
<evidence type="ECO:0000313" key="2">
    <source>
        <dbReference type="Proteomes" id="UP000317685"/>
    </source>
</evidence>
<accession>A0A561W9B2</accession>
<organism evidence="1 2">
    <name type="scientific">Micromonospora taraxaci</name>
    <dbReference type="NCBI Taxonomy" id="1316803"/>
    <lineage>
        <taxon>Bacteria</taxon>
        <taxon>Bacillati</taxon>
        <taxon>Actinomycetota</taxon>
        <taxon>Actinomycetes</taxon>
        <taxon>Micromonosporales</taxon>
        <taxon>Micromonosporaceae</taxon>
        <taxon>Micromonospora</taxon>
    </lineage>
</organism>
<dbReference type="Proteomes" id="UP000317685">
    <property type="component" value="Unassembled WGS sequence"/>
</dbReference>
<sequence length="104" mass="11226">MTTVDTTNGLPLLGTPENAEARDVWKHETHTFTPWLLANAEVLGDVLGMALALSAAEHPVGGFSLDLIGIDEATNETVIIENQLQKRTTATWANCSPTRAEPTR</sequence>
<proteinExistence type="predicted"/>
<dbReference type="RefSeq" id="WP_208745102.1">
    <property type="nucleotide sequence ID" value="NZ_VIWZ01000001.1"/>
</dbReference>
<dbReference type="AlphaFoldDB" id="A0A561W9B2"/>
<reference evidence="1 2" key="1">
    <citation type="submission" date="2019-06" db="EMBL/GenBank/DDBJ databases">
        <title>Sequencing the genomes of 1000 actinobacteria strains.</title>
        <authorList>
            <person name="Klenk H.-P."/>
        </authorList>
    </citation>
    <scope>NUCLEOTIDE SEQUENCE [LARGE SCALE GENOMIC DNA]</scope>
    <source>
        <strain evidence="1 2">DSM 45885</strain>
    </source>
</reference>
<protein>
    <submittedName>
        <fullName evidence="1">Uncharacterized protein</fullName>
    </submittedName>
</protein>
<gene>
    <name evidence="1" type="ORF">FHU34_115831</name>
</gene>